<evidence type="ECO:0000256" key="7">
    <source>
        <dbReference type="SAM" id="SignalP"/>
    </source>
</evidence>
<evidence type="ECO:0000256" key="2">
    <source>
        <dbReference type="ARBA" id="ARBA00022525"/>
    </source>
</evidence>
<keyword evidence="2" id="KW-0964">Secreted</keyword>
<dbReference type="EMBL" id="CAAE01014542">
    <property type="protein sequence ID" value="CAF97597.1"/>
    <property type="molecule type" value="Genomic_DNA"/>
</dbReference>
<evidence type="ECO:0000256" key="3">
    <source>
        <dbReference type="ARBA" id="ARBA00023157"/>
    </source>
</evidence>
<protein>
    <submittedName>
        <fullName evidence="9">(spotted green pufferfish) hypothetical protein</fullName>
    </submittedName>
</protein>
<dbReference type="InterPro" id="IPR020837">
    <property type="entry name" value="Fibrinogen_CS"/>
</dbReference>
<dbReference type="InterPro" id="IPR036056">
    <property type="entry name" value="Fibrinogen-like_C"/>
</dbReference>
<comment type="caution">
    <text evidence="9">The sequence shown here is derived from an EMBL/GenBank/DDBJ whole genome shotgun (WGS) entry which is preliminary data.</text>
</comment>
<evidence type="ECO:0000256" key="6">
    <source>
        <dbReference type="SAM" id="MobiDB-lite"/>
    </source>
</evidence>
<keyword evidence="4" id="KW-0325">Glycoprotein</keyword>
<dbReference type="InterPro" id="IPR002181">
    <property type="entry name" value="Fibrinogen_a/b/g_C_dom"/>
</dbReference>
<dbReference type="GO" id="GO:0005201">
    <property type="term" value="F:extracellular matrix structural constituent"/>
    <property type="evidence" value="ECO:0007669"/>
    <property type="project" value="TreeGrafter"/>
</dbReference>
<dbReference type="SUPFAM" id="SSF56496">
    <property type="entry name" value="Fibrinogen C-terminal domain-like"/>
    <property type="match status" value="1"/>
</dbReference>
<keyword evidence="3" id="KW-1015">Disulfide bond</keyword>
<dbReference type="CDD" id="cd00087">
    <property type="entry name" value="FReD"/>
    <property type="match status" value="1"/>
</dbReference>
<dbReference type="OrthoDB" id="8866652at2759"/>
<dbReference type="GO" id="GO:0072377">
    <property type="term" value="P:blood coagulation, common pathway"/>
    <property type="evidence" value="ECO:0007669"/>
    <property type="project" value="TreeGrafter"/>
</dbReference>
<dbReference type="PANTHER" id="PTHR47221">
    <property type="entry name" value="FIBRINOGEN ALPHA CHAIN"/>
    <property type="match status" value="1"/>
</dbReference>
<name>Q4SP35_TETNG</name>
<dbReference type="AlphaFoldDB" id="Q4SP35"/>
<dbReference type="KEGG" id="tng:GSTEN00015016G001"/>
<evidence type="ECO:0000256" key="4">
    <source>
        <dbReference type="ARBA" id="ARBA00023180"/>
    </source>
</evidence>
<dbReference type="InterPro" id="IPR014716">
    <property type="entry name" value="Fibrinogen_a/b/g_C_1"/>
</dbReference>
<comment type="subcellular location">
    <subcellularLocation>
        <location evidence="1">Secreted</location>
    </subcellularLocation>
</comment>
<accession>Q4SP35</accession>
<evidence type="ECO:0000256" key="1">
    <source>
        <dbReference type="ARBA" id="ARBA00004613"/>
    </source>
</evidence>
<feature type="coiled-coil region" evidence="5">
    <location>
        <begin position="89"/>
        <end position="155"/>
    </location>
</feature>
<dbReference type="PANTHER" id="PTHR47221:SF5">
    <property type="entry name" value="FIBRINOGEN C-TERMINAL DOMAIN-CONTAINING PROTEIN"/>
    <property type="match status" value="1"/>
</dbReference>
<sequence length="458" mass="51352">MKITPVLLLALLFVGVPALCDSKEELFLQTTAPTQAPRSRFAALDEVRLLANGLLHLGQSMREFVQKTRGQISDIFQKLNIFDRSFYQLSVLTSEIKEEEEELKKTTVVLKASNDEIKDLSAQISFKVDSILQEKSDLQDKLEGLEEKLSSMSKSAPLRYQAAEINNEVIHSQDNSIRELLRAVRHQSHQLNLHRVKIKSLEEKLTTGKKPQETVERISEVSSAETPTLSPYQASHSASTSELMNLPSDCSQLFESGVRISSVYAIRPHSSEPFVVFCDMSEDHGETVIQRRMGGLVNFDQTWETYENGFGDLQGCIHVHTCAYCVHTLCTKLPPLHGCSLTGEFWLGLSSIRSLLARGNTVLRVQLEDWKQGSHLSEYNFYLSGPEEDYTINLRLLSGDTPDPMGNLTGMAFSTKDRNSDQQQDSSCAYGYTGGWWFNACGDAHLNGKYFQLRPKGG</sequence>
<feature type="signal peptide" evidence="7">
    <location>
        <begin position="1"/>
        <end position="22"/>
    </location>
</feature>
<proteinExistence type="predicted"/>
<dbReference type="GO" id="GO:0034116">
    <property type="term" value="P:positive regulation of heterotypic cell-cell adhesion"/>
    <property type="evidence" value="ECO:0007669"/>
    <property type="project" value="TreeGrafter"/>
</dbReference>
<dbReference type="GO" id="GO:0070527">
    <property type="term" value="P:platelet aggregation"/>
    <property type="evidence" value="ECO:0007669"/>
    <property type="project" value="TreeGrafter"/>
</dbReference>
<reference evidence="9" key="1">
    <citation type="journal article" date="2004" name="Nature">
        <title>Genome duplication in the teleost fish Tetraodon nigroviridis reveals the early vertebrate proto-karyotype.</title>
        <authorList>
            <person name="Jaillon O."/>
            <person name="Aury J.-M."/>
            <person name="Brunet F."/>
            <person name="Petit J.-L."/>
            <person name="Stange-Thomann N."/>
            <person name="Mauceli E."/>
            <person name="Bouneau L."/>
            <person name="Fischer C."/>
            <person name="Ozouf-Costaz C."/>
            <person name="Bernot A."/>
            <person name="Nicaud S."/>
            <person name="Jaffe D."/>
            <person name="Fisher S."/>
            <person name="Lutfalla G."/>
            <person name="Dossat C."/>
            <person name="Segurens B."/>
            <person name="Dasilva C."/>
            <person name="Salanoubat M."/>
            <person name="Levy M."/>
            <person name="Boudet N."/>
            <person name="Castellano S."/>
            <person name="Anthouard V."/>
            <person name="Jubin C."/>
            <person name="Castelli V."/>
            <person name="Katinka M."/>
            <person name="Vacherie B."/>
            <person name="Biemont C."/>
            <person name="Skalli Z."/>
            <person name="Cattolico L."/>
            <person name="Poulain J."/>
            <person name="De Berardinis V."/>
            <person name="Cruaud C."/>
            <person name="Duprat S."/>
            <person name="Brottier P."/>
            <person name="Coutanceau J.-P."/>
            <person name="Gouzy J."/>
            <person name="Parra G."/>
            <person name="Lardier G."/>
            <person name="Chapple C."/>
            <person name="McKernan K.J."/>
            <person name="McEwan P."/>
            <person name="Bosak S."/>
            <person name="Kellis M."/>
            <person name="Volff J.-N."/>
            <person name="Guigo R."/>
            <person name="Zody M.C."/>
            <person name="Mesirov J."/>
            <person name="Lindblad-Toh K."/>
            <person name="Birren B."/>
            <person name="Nusbaum C."/>
            <person name="Kahn D."/>
            <person name="Robinson-Rechavi M."/>
            <person name="Laudet V."/>
            <person name="Schachter V."/>
            <person name="Quetier F."/>
            <person name="Saurin W."/>
            <person name="Scarpelli C."/>
            <person name="Wincker P."/>
            <person name="Lander E.S."/>
            <person name="Weissenbach J."/>
            <person name="Roest Crollius H."/>
        </authorList>
    </citation>
    <scope>NUCLEOTIDE SEQUENCE [LARGE SCALE GENOMIC DNA]</scope>
</reference>
<dbReference type="Pfam" id="PF00147">
    <property type="entry name" value="Fibrinogen_C"/>
    <property type="match status" value="1"/>
</dbReference>
<feature type="compositionally biased region" description="Basic and acidic residues" evidence="6">
    <location>
        <begin position="207"/>
        <end position="219"/>
    </location>
</feature>
<dbReference type="SMART" id="SM00186">
    <property type="entry name" value="FBG"/>
    <property type="match status" value="1"/>
</dbReference>
<dbReference type="InterPro" id="IPR037579">
    <property type="entry name" value="FIB_ANG-like"/>
</dbReference>
<dbReference type="GO" id="GO:0005577">
    <property type="term" value="C:fibrinogen complex"/>
    <property type="evidence" value="ECO:0007669"/>
    <property type="project" value="TreeGrafter"/>
</dbReference>
<evidence type="ECO:0000259" key="8">
    <source>
        <dbReference type="PROSITE" id="PS51406"/>
    </source>
</evidence>
<organism evidence="9">
    <name type="scientific">Tetraodon nigroviridis</name>
    <name type="common">Spotted green pufferfish</name>
    <name type="synonym">Chelonodon nigroviridis</name>
    <dbReference type="NCBI Taxonomy" id="99883"/>
    <lineage>
        <taxon>Eukaryota</taxon>
        <taxon>Metazoa</taxon>
        <taxon>Chordata</taxon>
        <taxon>Craniata</taxon>
        <taxon>Vertebrata</taxon>
        <taxon>Euteleostomi</taxon>
        <taxon>Actinopterygii</taxon>
        <taxon>Neopterygii</taxon>
        <taxon>Teleostei</taxon>
        <taxon>Neoteleostei</taxon>
        <taxon>Acanthomorphata</taxon>
        <taxon>Eupercaria</taxon>
        <taxon>Tetraodontiformes</taxon>
        <taxon>Tetradontoidea</taxon>
        <taxon>Tetraodontidae</taxon>
        <taxon>Tetraodon</taxon>
    </lineage>
</organism>
<dbReference type="PROSITE" id="PS51406">
    <property type="entry name" value="FIBRINOGEN_C_2"/>
    <property type="match status" value="1"/>
</dbReference>
<feature type="region of interest" description="Disordered" evidence="6">
    <location>
        <begin position="207"/>
        <end position="233"/>
    </location>
</feature>
<feature type="chain" id="PRO_5004244195" evidence="7">
    <location>
        <begin position="23"/>
        <end position="458"/>
    </location>
</feature>
<dbReference type="GO" id="GO:0030674">
    <property type="term" value="F:protein-macromolecule adaptor activity"/>
    <property type="evidence" value="ECO:0007669"/>
    <property type="project" value="TreeGrafter"/>
</dbReference>
<reference evidence="9" key="2">
    <citation type="submission" date="2004-02" db="EMBL/GenBank/DDBJ databases">
        <authorList>
            <consortium name="Genoscope"/>
            <consortium name="Whitehead Institute Centre for Genome Research"/>
        </authorList>
    </citation>
    <scope>NUCLEOTIDE SEQUENCE</scope>
</reference>
<evidence type="ECO:0000256" key="5">
    <source>
        <dbReference type="SAM" id="Coils"/>
    </source>
</evidence>
<gene>
    <name evidence="9" type="ORF">GSTENG00015016001</name>
</gene>
<keyword evidence="7" id="KW-0732">Signal</keyword>
<keyword evidence="5" id="KW-0175">Coiled coil</keyword>
<feature type="compositionally biased region" description="Polar residues" evidence="6">
    <location>
        <begin position="220"/>
        <end position="233"/>
    </location>
</feature>
<dbReference type="GO" id="GO:0042730">
    <property type="term" value="P:fibrinolysis"/>
    <property type="evidence" value="ECO:0007669"/>
    <property type="project" value="TreeGrafter"/>
</dbReference>
<evidence type="ECO:0000313" key="9">
    <source>
        <dbReference type="EMBL" id="CAF97597.1"/>
    </source>
</evidence>
<dbReference type="PROSITE" id="PS00514">
    <property type="entry name" value="FIBRINOGEN_C_1"/>
    <property type="match status" value="1"/>
</dbReference>
<feature type="domain" description="Fibrinogen C-terminal" evidence="8">
    <location>
        <begin position="241"/>
        <end position="458"/>
    </location>
</feature>
<dbReference type="Gene3D" id="3.90.215.10">
    <property type="entry name" value="Gamma Fibrinogen, chain A, domain 1"/>
    <property type="match status" value="1"/>
</dbReference>